<reference evidence="1" key="2">
    <citation type="journal article" date="2015" name="Fish Shellfish Immunol.">
        <title>Early steps in the European eel (Anguilla anguilla)-Vibrio vulnificus interaction in the gills: Role of the RtxA13 toxin.</title>
        <authorList>
            <person name="Callol A."/>
            <person name="Pajuelo D."/>
            <person name="Ebbesson L."/>
            <person name="Teles M."/>
            <person name="MacKenzie S."/>
            <person name="Amaro C."/>
        </authorList>
    </citation>
    <scope>NUCLEOTIDE SEQUENCE</scope>
</reference>
<dbReference type="EMBL" id="GBXM01075078">
    <property type="protein sequence ID" value="JAH33499.1"/>
    <property type="molecule type" value="Transcribed_RNA"/>
</dbReference>
<organism evidence="1">
    <name type="scientific">Anguilla anguilla</name>
    <name type="common">European freshwater eel</name>
    <name type="synonym">Muraena anguilla</name>
    <dbReference type="NCBI Taxonomy" id="7936"/>
    <lineage>
        <taxon>Eukaryota</taxon>
        <taxon>Metazoa</taxon>
        <taxon>Chordata</taxon>
        <taxon>Craniata</taxon>
        <taxon>Vertebrata</taxon>
        <taxon>Euteleostomi</taxon>
        <taxon>Actinopterygii</taxon>
        <taxon>Neopterygii</taxon>
        <taxon>Teleostei</taxon>
        <taxon>Anguilliformes</taxon>
        <taxon>Anguillidae</taxon>
        <taxon>Anguilla</taxon>
    </lineage>
</organism>
<accession>A0A0E9RWE3</accession>
<evidence type="ECO:0000313" key="1">
    <source>
        <dbReference type="EMBL" id="JAH33499.1"/>
    </source>
</evidence>
<name>A0A0E9RWE3_ANGAN</name>
<dbReference type="AlphaFoldDB" id="A0A0E9RWE3"/>
<protein>
    <submittedName>
        <fullName evidence="1">Uncharacterized protein</fullName>
    </submittedName>
</protein>
<proteinExistence type="predicted"/>
<sequence length="17" mass="1987">MQNTPFNTHEPETGQKQ</sequence>
<reference evidence="1" key="1">
    <citation type="submission" date="2014-11" db="EMBL/GenBank/DDBJ databases">
        <authorList>
            <person name="Amaro Gonzalez C."/>
        </authorList>
    </citation>
    <scope>NUCLEOTIDE SEQUENCE</scope>
</reference>